<dbReference type="Proteomes" id="UP000318138">
    <property type="component" value="Chromosome"/>
</dbReference>
<sequence>MGEFILYILRQRIFLLVLFIVNFLGTIYGYYWYENQLMATPPQFLLFVPDSPTASLFITIAIGFFLFGKRWPFIEAFAAVTLIKYGLWAVAMNLGAQATGTPLSLVSWMLILSHAGMALQAFLYMPYFRIKPIHLVLVAIWTLFNDFIDYYFDMHPWVARSLEPFMTEIAVFTVSLSIFSLLSVYLLNKYLPKVDLR</sequence>
<gene>
    <name evidence="2" type="ORF">FLK61_30820</name>
</gene>
<dbReference type="AlphaFoldDB" id="A0A859FE07"/>
<dbReference type="PANTHER" id="PTHR40042:SF1">
    <property type="entry name" value="DUF1405 DOMAIN-CONTAINING PROTEIN"/>
    <property type="match status" value="1"/>
</dbReference>
<dbReference type="EMBL" id="CP041372">
    <property type="protein sequence ID" value="QKS71110.1"/>
    <property type="molecule type" value="Genomic_DNA"/>
</dbReference>
<keyword evidence="1" id="KW-1133">Transmembrane helix</keyword>
<proteinExistence type="predicted"/>
<dbReference type="KEGG" id="psua:FLK61_30820"/>
<evidence type="ECO:0000256" key="1">
    <source>
        <dbReference type="SAM" id="Phobius"/>
    </source>
</evidence>
<feature type="transmembrane region" description="Helical" evidence="1">
    <location>
        <begin position="103"/>
        <end position="123"/>
    </location>
</feature>
<feature type="transmembrane region" description="Helical" evidence="1">
    <location>
        <begin position="73"/>
        <end position="91"/>
    </location>
</feature>
<dbReference type="InterPro" id="IPR009845">
    <property type="entry name" value="DUF1405"/>
</dbReference>
<keyword evidence="1" id="KW-0812">Transmembrane</keyword>
<feature type="transmembrane region" description="Helical" evidence="1">
    <location>
        <begin position="12"/>
        <end position="32"/>
    </location>
</feature>
<dbReference type="PANTHER" id="PTHR40042">
    <property type="entry name" value="HYPOTHETICAL MEMBRANE SPANNING PROTEIN"/>
    <property type="match status" value="1"/>
</dbReference>
<keyword evidence="3" id="KW-1185">Reference proteome</keyword>
<dbReference type="Pfam" id="PF07187">
    <property type="entry name" value="DUF1405"/>
    <property type="match status" value="1"/>
</dbReference>
<reference evidence="3" key="1">
    <citation type="submission" date="2019-07" db="EMBL/GenBank/DDBJ databases">
        <title>Bacillus alkalisoli sp. nov. isolated from saline soil.</title>
        <authorList>
            <person name="Sun J.-Q."/>
            <person name="Xu L."/>
        </authorList>
    </citation>
    <scope>NUCLEOTIDE SEQUENCE [LARGE SCALE GENOMIC DNA]</scope>
    <source>
        <strain evidence="3">M4U3P1</strain>
    </source>
</reference>
<evidence type="ECO:0000313" key="2">
    <source>
        <dbReference type="EMBL" id="QKS71110.1"/>
    </source>
</evidence>
<name>A0A859FE07_9BACI</name>
<protein>
    <submittedName>
        <fullName evidence="2">DUF1405 domain-containing protein</fullName>
    </submittedName>
</protein>
<accession>A0A859FE07</accession>
<dbReference type="RefSeq" id="WP_176009146.1">
    <property type="nucleotide sequence ID" value="NZ_CP041372.2"/>
</dbReference>
<organism evidence="2 3">
    <name type="scientific">Paenalkalicoccus suaedae</name>
    <dbReference type="NCBI Taxonomy" id="2592382"/>
    <lineage>
        <taxon>Bacteria</taxon>
        <taxon>Bacillati</taxon>
        <taxon>Bacillota</taxon>
        <taxon>Bacilli</taxon>
        <taxon>Bacillales</taxon>
        <taxon>Bacillaceae</taxon>
        <taxon>Paenalkalicoccus</taxon>
    </lineage>
</organism>
<feature type="transmembrane region" description="Helical" evidence="1">
    <location>
        <begin position="44"/>
        <end position="66"/>
    </location>
</feature>
<feature type="transmembrane region" description="Helical" evidence="1">
    <location>
        <begin position="164"/>
        <end position="187"/>
    </location>
</feature>
<keyword evidence="1" id="KW-0472">Membrane</keyword>
<evidence type="ECO:0000313" key="3">
    <source>
        <dbReference type="Proteomes" id="UP000318138"/>
    </source>
</evidence>
<feature type="transmembrane region" description="Helical" evidence="1">
    <location>
        <begin position="135"/>
        <end position="152"/>
    </location>
</feature>